<accession>A0AAU9CHT1</accession>
<evidence type="ECO:0000313" key="2">
    <source>
        <dbReference type="EMBL" id="BDD08371.1"/>
    </source>
</evidence>
<protein>
    <submittedName>
        <fullName evidence="2">Uncharacterized protein</fullName>
    </submittedName>
</protein>
<dbReference type="AlphaFoldDB" id="A0AAU9CHT1"/>
<organism evidence="2 3">
    <name type="scientific">Fulvitalea axinellae</name>
    <dbReference type="NCBI Taxonomy" id="1182444"/>
    <lineage>
        <taxon>Bacteria</taxon>
        <taxon>Pseudomonadati</taxon>
        <taxon>Bacteroidota</taxon>
        <taxon>Cytophagia</taxon>
        <taxon>Cytophagales</taxon>
        <taxon>Persicobacteraceae</taxon>
        <taxon>Fulvitalea</taxon>
    </lineage>
</organism>
<feature type="chain" id="PRO_5043818275" evidence="1">
    <location>
        <begin position="30"/>
        <end position="106"/>
    </location>
</feature>
<gene>
    <name evidence="2" type="ORF">FUAX_08030</name>
</gene>
<keyword evidence="1" id="KW-0732">Signal</keyword>
<name>A0AAU9CHT1_9BACT</name>
<dbReference type="RefSeq" id="WP_338393636.1">
    <property type="nucleotide sequence ID" value="NZ_AP025314.1"/>
</dbReference>
<keyword evidence="3" id="KW-1185">Reference proteome</keyword>
<evidence type="ECO:0000313" key="3">
    <source>
        <dbReference type="Proteomes" id="UP001348817"/>
    </source>
</evidence>
<dbReference type="EMBL" id="AP025314">
    <property type="protein sequence ID" value="BDD08371.1"/>
    <property type="molecule type" value="Genomic_DNA"/>
</dbReference>
<dbReference type="KEGG" id="fax:FUAX_08030"/>
<feature type="signal peptide" evidence="1">
    <location>
        <begin position="1"/>
        <end position="29"/>
    </location>
</feature>
<proteinExistence type="predicted"/>
<sequence length="106" mass="11838">MKAMNFSRLLTSAVLSLAVLAVIPALSFAQNNAVTDTNKAEKAKVSEKEIKPLAELDEKEPEVVVVNEQNKIVFQGTAKDFKKNGRFYKAEFLVAIGKQKYYMIAR</sequence>
<dbReference type="Proteomes" id="UP001348817">
    <property type="component" value="Chromosome"/>
</dbReference>
<reference evidence="2 3" key="1">
    <citation type="submission" date="2021-12" db="EMBL/GenBank/DDBJ databases">
        <title>Genome sequencing of bacteria with rrn-lacking chromosome and rrn-plasmid.</title>
        <authorList>
            <person name="Anda M."/>
            <person name="Iwasaki W."/>
        </authorList>
    </citation>
    <scope>NUCLEOTIDE SEQUENCE [LARGE SCALE GENOMIC DNA]</scope>
    <source>
        <strain evidence="2 3">DSM 100852</strain>
    </source>
</reference>
<evidence type="ECO:0000256" key="1">
    <source>
        <dbReference type="SAM" id="SignalP"/>
    </source>
</evidence>